<proteinExistence type="predicted"/>
<name>A0A840VTU7_9ACTN</name>
<organism evidence="1 2">
    <name type="scientific">Micromonospora parathelypteridis</name>
    <dbReference type="NCBI Taxonomy" id="1839617"/>
    <lineage>
        <taxon>Bacteria</taxon>
        <taxon>Bacillati</taxon>
        <taxon>Actinomycetota</taxon>
        <taxon>Actinomycetes</taxon>
        <taxon>Micromonosporales</taxon>
        <taxon>Micromonosporaceae</taxon>
        <taxon>Micromonospora</taxon>
    </lineage>
</organism>
<dbReference type="RefSeq" id="WP_184183449.1">
    <property type="nucleotide sequence ID" value="NZ_JACHDP010000001.1"/>
</dbReference>
<accession>A0A840VTU7</accession>
<dbReference type="EMBL" id="JACHDP010000001">
    <property type="protein sequence ID" value="MBB5480057.1"/>
    <property type="molecule type" value="Genomic_DNA"/>
</dbReference>
<keyword evidence="2" id="KW-1185">Reference proteome</keyword>
<protein>
    <submittedName>
        <fullName evidence="1">Ribosome-binding factor A</fullName>
    </submittedName>
</protein>
<reference evidence="1 2" key="1">
    <citation type="submission" date="2020-08" db="EMBL/GenBank/DDBJ databases">
        <title>Sequencing the genomes of 1000 actinobacteria strains.</title>
        <authorList>
            <person name="Klenk H.-P."/>
        </authorList>
    </citation>
    <scope>NUCLEOTIDE SEQUENCE [LARGE SCALE GENOMIC DNA]</scope>
    <source>
        <strain evidence="1 2">DSM 103125</strain>
    </source>
</reference>
<evidence type="ECO:0000313" key="2">
    <source>
        <dbReference type="Proteomes" id="UP000586947"/>
    </source>
</evidence>
<dbReference type="AlphaFoldDB" id="A0A840VTU7"/>
<evidence type="ECO:0000313" key="1">
    <source>
        <dbReference type="EMBL" id="MBB5480057.1"/>
    </source>
</evidence>
<gene>
    <name evidence="1" type="ORF">HNR20_004562</name>
</gene>
<dbReference type="Proteomes" id="UP000586947">
    <property type="component" value="Unassembled WGS sequence"/>
</dbReference>
<comment type="caution">
    <text evidence="1">The sequence shown here is derived from an EMBL/GenBank/DDBJ whole genome shotgun (WGS) entry which is preliminary data.</text>
</comment>
<sequence>MRGLLARKLPRLPRHELCDDVIDVNINNQSILSREIGRTMTGQQPPEVRFVLDHQGEPARRVHGLEA</sequence>